<feature type="chain" id="PRO_5007140168" evidence="2">
    <location>
        <begin position="29"/>
        <end position="289"/>
    </location>
</feature>
<keyword evidence="4" id="KW-1185">Reference proteome</keyword>
<evidence type="ECO:0000256" key="2">
    <source>
        <dbReference type="SAM" id="SignalP"/>
    </source>
</evidence>
<feature type="signal peptide" evidence="2">
    <location>
        <begin position="1"/>
        <end position="28"/>
    </location>
</feature>
<dbReference type="Proteomes" id="UP000058305">
    <property type="component" value="Chromosome"/>
</dbReference>
<sequence>MKRRIIGIVAVTSVAALAAAAFALSAQAAPWQHTTTPASSESPAAGDVEPASTPEAPTSEAPAAEPAAEPAAALDPMAADYNPYTDPANPDYVTPAAKADWYAKNSVVRKCMTDLGLGFETMPWWLGGSPQPKGLDNNQTIAWTIGYYGENYMSPTGGPEEAGCSGLMQLIDDGVIAAPPVPVPADPVGLPTERQTWLAYQDLVRSCMKERGYEYLYWEWWNPKYQTPFDPLATEPEPFAPQPQDQTEEQAAAWTLALNGDAEPFPDYRWEDAGCNGYATHASGNDNMH</sequence>
<evidence type="ECO:0000313" key="4">
    <source>
        <dbReference type="Proteomes" id="UP000058305"/>
    </source>
</evidence>
<feature type="region of interest" description="Disordered" evidence="1">
    <location>
        <begin position="33"/>
        <end position="69"/>
    </location>
</feature>
<keyword evidence="2" id="KW-0732">Signal</keyword>
<organism evidence="3 4">
    <name type="scientific">Microterricola viridarii</name>
    <dbReference type="NCBI Taxonomy" id="412690"/>
    <lineage>
        <taxon>Bacteria</taxon>
        <taxon>Bacillati</taxon>
        <taxon>Actinomycetota</taxon>
        <taxon>Actinomycetes</taxon>
        <taxon>Micrococcales</taxon>
        <taxon>Microbacteriaceae</taxon>
        <taxon>Microterricola</taxon>
    </lineage>
</organism>
<dbReference type="KEGG" id="mvd:AWU67_15705"/>
<dbReference type="RefSeq" id="WP_067231235.1">
    <property type="nucleotide sequence ID" value="NZ_CP014145.1"/>
</dbReference>
<name>A0A109QY90_9MICO</name>
<accession>A0A109QY90</accession>
<dbReference type="OrthoDB" id="5007610at2"/>
<dbReference type="EMBL" id="CP014145">
    <property type="protein sequence ID" value="AMB60065.1"/>
    <property type="molecule type" value="Genomic_DNA"/>
</dbReference>
<reference evidence="4" key="2">
    <citation type="submission" date="2016-01" db="EMBL/GenBank/DDBJ databases">
        <title>First complete genome sequence of a species in the genus Microterricola, an extremophilic cold active enzyme producing strain ERGS5:02 isolated from Sikkim Himalaya.</title>
        <authorList>
            <person name="Kumar R."/>
            <person name="Singh D."/>
            <person name="Swarnkar M.K."/>
        </authorList>
    </citation>
    <scope>NUCLEOTIDE SEQUENCE [LARGE SCALE GENOMIC DNA]</scope>
    <source>
        <strain evidence="4">ERGS5:02</strain>
    </source>
</reference>
<evidence type="ECO:0000313" key="3">
    <source>
        <dbReference type="EMBL" id="AMB60065.1"/>
    </source>
</evidence>
<feature type="compositionally biased region" description="Polar residues" evidence="1">
    <location>
        <begin position="33"/>
        <end position="42"/>
    </location>
</feature>
<proteinExistence type="predicted"/>
<evidence type="ECO:0000256" key="1">
    <source>
        <dbReference type="SAM" id="MobiDB-lite"/>
    </source>
</evidence>
<protein>
    <submittedName>
        <fullName evidence="3">Uncharacterized protein</fullName>
    </submittedName>
</protein>
<dbReference type="AlphaFoldDB" id="A0A109QY90"/>
<gene>
    <name evidence="3" type="ORF">AWU67_15705</name>
</gene>
<reference evidence="3 4" key="1">
    <citation type="journal article" date="2016" name="J. Biotechnol.">
        <title>First complete genome sequence of a species in the genus Microterricola, an extremophilic cold active enzyme producing bacterial strain ERGS5:02 isolated from Sikkim Himalaya.</title>
        <authorList>
            <person name="Himanshu"/>
            <person name="Swarnkar M.K."/>
            <person name="Singh D."/>
            <person name="Kumar R."/>
        </authorList>
    </citation>
    <scope>NUCLEOTIDE SEQUENCE [LARGE SCALE GENOMIC DNA]</scope>
    <source>
        <strain evidence="3 4">ERGS5:02</strain>
    </source>
</reference>
<feature type="compositionally biased region" description="Low complexity" evidence="1">
    <location>
        <begin position="49"/>
        <end position="69"/>
    </location>
</feature>